<evidence type="ECO:0000313" key="4">
    <source>
        <dbReference type="WormBase" id="F14D7.14"/>
    </source>
</evidence>
<evidence type="ECO:0000313" key="2">
    <source>
        <dbReference type="EMBL" id="CAO82024.1"/>
    </source>
</evidence>
<dbReference type="WormBase" id="F14D7.14">
    <property type="protein sequence ID" value="CE41391"/>
    <property type="gene ID" value="WBGene00045490"/>
</dbReference>
<dbReference type="EMBL" id="BX284605">
    <property type="protein sequence ID" value="CAO82024.1"/>
    <property type="molecule type" value="Genomic_DNA"/>
</dbReference>
<dbReference type="Proteomes" id="UP000001940">
    <property type="component" value="Chromosome V"/>
</dbReference>
<dbReference type="PANTHER" id="PTHR33272:SF3">
    <property type="entry name" value="DUF148 DOMAIN-CONTAINING PROTEIN-RELATED"/>
    <property type="match status" value="1"/>
</dbReference>
<evidence type="ECO:0000313" key="3">
    <source>
        <dbReference type="Proteomes" id="UP000001940"/>
    </source>
</evidence>
<keyword evidence="3" id="KW-1185">Reference proteome</keyword>
<dbReference type="RefSeq" id="NP_001122915.1">
    <property type="nucleotide sequence ID" value="NM_001129443.1"/>
</dbReference>
<dbReference type="AlphaFoldDB" id="A7LPH9"/>
<dbReference type="PhylomeDB" id="A7LPH9"/>
<dbReference type="InParanoid" id="A7LPH9"/>
<dbReference type="Pfam" id="PF14747">
    <property type="entry name" value="DUF4473"/>
    <property type="match status" value="1"/>
</dbReference>
<dbReference type="SMR" id="A7LPH9"/>
<keyword evidence="1" id="KW-0732">Signal</keyword>
<organism evidence="2 3">
    <name type="scientific">Caenorhabditis elegans</name>
    <dbReference type="NCBI Taxonomy" id="6239"/>
    <lineage>
        <taxon>Eukaryota</taxon>
        <taxon>Metazoa</taxon>
        <taxon>Ecdysozoa</taxon>
        <taxon>Nematoda</taxon>
        <taxon>Chromadorea</taxon>
        <taxon>Rhabditida</taxon>
        <taxon>Rhabditina</taxon>
        <taxon>Rhabditomorpha</taxon>
        <taxon>Rhabditoidea</taxon>
        <taxon>Rhabditidae</taxon>
        <taxon>Peloderinae</taxon>
        <taxon>Caenorhabditis</taxon>
    </lineage>
</organism>
<dbReference type="OrthoDB" id="5789745at2759"/>
<dbReference type="FunCoup" id="A7LPH9">
    <property type="interactions" value="811"/>
</dbReference>
<dbReference type="GeneID" id="6418723"/>
<dbReference type="PaxDb" id="6239-F14D7.14"/>
<dbReference type="eggNOG" id="ENOG502TIFA">
    <property type="taxonomic scope" value="Eukaryota"/>
</dbReference>
<reference evidence="2 3" key="1">
    <citation type="journal article" date="1998" name="Science">
        <title>Genome sequence of the nematode C. elegans: a platform for investigating biology.</title>
        <authorList>
            <consortium name="The C. elegans sequencing consortium"/>
            <person name="Sulson J.E."/>
            <person name="Waterston R."/>
        </authorList>
    </citation>
    <scope>NUCLEOTIDE SEQUENCE [LARGE SCALE GENOMIC DNA]</scope>
    <source>
        <strain evidence="2 3">Bristol N2</strain>
    </source>
</reference>
<dbReference type="AGR" id="WB:WBGene00045490"/>
<dbReference type="OMA" id="CKSIHIQ"/>
<sequence length="113" mass="12407">MSCKSIHIQIMFQLSTLVLAVLAVSVFSASVQYPTEEQAKAELQAAGMTQQSIDGLSALTQRFATRFPTVQSNKEATDKFIAEYTADAQNFMNSMPAGDQTIYNNMLKKYGLA</sequence>
<dbReference type="KEGG" id="cel:CELE_F14D7.14"/>
<evidence type="ECO:0000256" key="1">
    <source>
        <dbReference type="SAM" id="SignalP"/>
    </source>
</evidence>
<dbReference type="PANTHER" id="PTHR33272">
    <property type="entry name" value="PROTEIN CBG22877-RELATED"/>
    <property type="match status" value="1"/>
</dbReference>
<accession>A7LPH9</accession>
<dbReference type="InterPro" id="IPR027913">
    <property type="entry name" value="DUF4473"/>
</dbReference>
<dbReference type="CTD" id="6418723"/>
<dbReference type="HOGENOM" id="CLU_179530_0_0_1"/>
<feature type="chain" id="PRO_5002711761" evidence="1">
    <location>
        <begin position="24"/>
        <end position="113"/>
    </location>
</feature>
<gene>
    <name evidence="2" type="ORF">CELE_F14D7.14</name>
    <name evidence="2 4" type="ORF">F14D7.14</name>
</gene>
<dbReference type="UCSC" id="F14D7.14">
    <property type="organism name" value="c. elegans"/>
</dbReference>
<name>A7LPH9_CAEEL</name>
<proteinExistence type="predicted"/>
<protein>
    <submittedName>
        <fullName evidence="2">DUF148 domain-containing protein</fullName>
    </submittedName>
</protein>
<feature type="signal peptide" evidence="1">
    <location>
        <begin position="1"/>
        <end position="23"/>
    </location>
</feature>